<evidence type="ECO:0000313" key="2">
    <source>
        <dbReference type="Proteomes" id="UP001159042"/>
    </source>
</evidence>
<reference evidence="1 2" key="1">
    <citation type="journal article" date="2023" name="Insect Mol. Biol.">
        <title>Genome sequencing provides insights into the evolution of gene families encoding plant cell wall-degrading enzymes in longhorned beetles.</title>
        <authorList>
            <person name="Shin N.R."/>
            <person name="Okamura Y."/>
            <person name="Kirsch R."/>
            <person name="Pauchet Y."/>
        </authorList>
    </citation>
    <scope>NUCLEOTIDE SEQUENCE [LARGE SCALE GENOMIC DNA]</scope>
    <source>
        <strain evidence="1">EAD_L_NR</strain>
    </source>
</reference>
<evidence type="ECO:0000313" key="1">
    <source>
        <dbReference type="EMBL" id="KAJ8911981.1"/>
    </source>
</evidence>
<protein>
    <submittedName>
        <fullName evidence="1">Uncharacterized protein</fullName>
    </submittedName>
</protein>
<sequence>MVKVPIPFKIGCISTGTPDTAKCEIDPLEILQYIFCDEDSENVQTKMLAFHERKNVCGCEKNVSGMVELGYRWNIE</sequence>
<name>A0AAV8VDS1_9CUCU</name>
<organism evidence="1 2">
    <name type="scientific">Exocentrus adspersus</name>
    <dbReference type="NCBI Taxonomy" id="1586481"/>
    <lineage>
        <taxon>Eukaryota</taxon>
        <taxon>Metazoa</taxon>
        <taxon>Ecdysozoa</taxon>
        <taxon>Arthropoda</taxon>
        <taxon>Hexapoda</taxon>
        <taxon>Insecta</taxon>
        <taxon>Pterygota</taxon>
        <taxon>Neoptera</taxon>
        <taxon>Endopterygota</taxon>
        <taxon>Coleoptera</taxon>
        <taxon>Polyphaga</taxon>
        <taxon>Cucujiformia</taxon>
        <taxon>Chrysomeloidea</taxon>
        <taxon>Cerambycidae</taxon>
        <taxon>Lamiinae</taxon>
        <taxon>Acanthocinini</taxon>
        <taxon>Exocentrus</taxon>
    </lineage>
</organism>
<dbReference type="EMBL" id="JANEYG010000152">
    <property type="protein sequence ID" value="KAJ8911981.1"/>
    <property type="molecule type" value="Genomic_DNA"/>
</dbReference>
<accession>A0AAV8VDS1</accession>
<dbReference type="AlphaFoldDB" id="A0AAV8VDS1"/>
<gene>
    <name evidence="1" type="ORF">NQ315_003260</name>
</gene>
<dbReference type="Proteomes" id="UP001159042">
    <property type="component" value="Unassembled WGS sequence"/>
</dbReference>
<proteinExistence type="predicted"/>
<comment type="caution">
    <text evidence="1">The sequence shown here is derived from an EMBL/GenBank/DDBJ whole genome shotgun (WGS) entry which is preliminary data.</text>
</comment>
<keyword evidence="2" id="KW-1185">Reference proteome</keyword>